<dbReference type="Proteomes" id="UP001138661">
    <property type="component" value="Unassembled WGS sequence"/>
</dbReference>
<gene>
    <name evidence="1" type="ORF">KX928_11780</name>
</gene>
<dbReference type="AlphaFoldDB" id="A0A9X1K2F1"/>
<evidence type="ECO:0008006" key="3">
    <source>
        <dbReference type="Google" id="ProtNLM"/>
    </source>
</evidence>
<organism evidence="1 2">
    <name type="scientific">Roseobacter insulae</name>
    <dbReference type="NCBI Taxonomy" id="2859783"/>
    <lineage>
        <taxon>Bacteria</taxon>
        <taxon>Pseudomonadati</taxon>
        <taxon>Pseudomonadota</taxon>
        <taxon>Alphaproteobacteria</taxon>
        <taxon>Rhodobacterales</taxon>
        <taxon>Roseobacteraceae</taxon>
        <taxon>Roseobacter</taxon>
    </lineage>
</organism>
<reference evidence="1" key="1">
    <citation type="submission" date="2021-07" db="EMBL/GenBank/DDBJ databases">
        <title>Roseobacter insulae sp. nov., isolated from a tidal flat.</title>
        <authorList>
            <person name="Park S."/>
            <person name="Yoon J.-H."/>
        </authorList>
    </citation>
    <scope>NUCLEOTIDE SEQUENCE</scope>
    <source>
        <strain evidence="1">YSTF-M11</strain>
    </source>
</reference>
<keyword evidence="2" id="KW-1185">Reference proteome</keyword>
<dbReference type="EMBL" id="JAHXDN010000003">
    <property type="protein sequence ID" value="MBW4708463.1"/>
    <property type="molecule type" value="Genomic_DNA"/>
</dbReference>
<evidence type="ECO:0000313" key="2">
    <source>
        <dbReference type="Proteomes" id="UP001138661"/>
    </source>
</evidence>
<proteinExistence type="predicted"/>
<protein>
    <recommendedName>
        <fullName evidence="3">Dihydroorotate dehydrogenase</fullName>
    </recommendedName>
</protein>
<accession>A0A9X1K2F1</accession>
<comment type="caution">
    <text evidence="1">The sequence shown here is derived from an EMBL/GenBank/DDBJ whole genome shotgun (WGS) entry which is preliminary data.</text>
</comment>
<evidence type="ECO:0000313" key="1">
    <source>
        <dbReference type="EMBL" id="MBW4708463.1"/>
    </source>
</evidence>
<name>A0A9X1K2F1_9RHOB</name>
<sequence>MTATDRMLEAARRTPPDVPARLMARVLEDADALQPAIAPAMAPHPALWRRIAAGIGGWQGVGGLVAATCAGIWIGVSPPAAIPDAGAYLLGYEMGATASSTAELTSFGWDLDEG</sequence>